<evidence type="ECO:0000259" key="9">
    <source>
        <dbReference type="Pfam" id="PF00082"/>
    </source>
</evidence>
<dbReference type="PROSITE" id="PS51892">
    <property type="entry name" value="SUBTILASE"/>
    <property type="match status" value="1"/>
</dbReference>
<dbReference type="InterPro" id="IPR023827">
    <property type="entry name" value="Peptidase_S8_Asp-AS"/>
</dbReference>
<protein>
    <submittedName>
        <fullName evidence="11">Alkaline protease 1</fullName>
    </submittedName>
</protein>
<keyword evidence="2 6" id="KW-0645">Protease</keyword>
<sequence>MVNFNNFAAIIAAIGIAPFAAAAPARQAGSVPDVEGKFVVTLKSGITAREVDSHMKWVDNVHKRSLGRRDTAGVEREYSIGSFHGYSGHFDESTIKELNSSSEARWPPQPVINVEPEQIYTLDGLTTQLDAPWGLASMSSRTAGSSVYMYDTTAGEGTYAYIIDSGINVDHEEFEGRVYQGHNAIGGDFEDTSGHGTHVAGIVGGKTFGVAKRAGIIDVKVFSGSSTTTSIILEGYQWAVNDIIYNRRQSRAVINMSLSGGASAAYNDAVAAAFEAGVLTVVAAGNNRAPASTRSPASAPQAITVGAVDASWREAAYSNYGDVVDVLAPGSRIPSASFESNVAVATHSGTSMAAPHVAGLALYLAALENINDPVSLTARILELATAGATTFNEGTPSLVAFNGVVSGK</sequence>
<feature type="chain" id="PRO_5020674359" evidence="8">
    <location>
        <begin position="23"/>
        <end position="408"/>
    </location>
</feature>
<dbReference type="InterPro" id="IPR000209">
    <property type="entry name" value="Peptidase_S8/S53_dom"/>
</dbReference>
<evidence type="ECO:0000256" key="4">
    <source>
        <dbReference type="ARBA" id="ARBA00022801"/>
    </source>
</evidence>
<comment type="caution">
    <text evidence="11">The sequence shown here is derived from an EMBL/GenBank/DDBJ whole genome shotgun (WGS) entry which is preliminary data.</text>
</comment>
<evidence type="ECO:0000256" key="5">
    <source>
        <dbReference type="ARBA" id="ARBA00022825"/>
    </source>
</evidence>
<reference evidence="11 12" key="1">
    <citation type="submission" date="2018-11" db="EMBL/GenBank/DDBJ databases">
        <title>Genome sequence and assembly of Colletotrichum sidae.</title>
        <authorList>
            <person name="Gan P."/>
            <person name="Shirasu K."/>
        </authorList>
    </citation>
    <scope>NUCLEOTIDE SEQUENCE [LARGE SCALE GENOMIC DNA]</scope>
    <source>
        <strain evidence="11 12">CBS 518.97</strain>
    </source>
</reference>
<keyword evidence="3 8" id="KW-0732">Signal</keyword>
<dbReference type="GO" id="GO:0005576">
    <property type="term" value="C:extracellular region"/>
    <property type="evidence" value="ECO:0007669"/>
    <property type="project" value="UniProtKB-ARBA"/>
</dbReference>
<evidence type="ECO:0000259" key="10">
    <source>
        <dbReference type="Pfam" id="PF05922"/>
    </source>
</evidence>
<dbReference type="GO" id="GO:0006508">
    <property type="term" value="P:proteolysis"/>
    <property type="evidence" value="ECO:0007669"/>
    <property type="project" value="UniProtKB-KW"/>
</dbReference>
<feature type="domain" description="Inhibitor I9" evidence="10">
    <location>
        <begin position="37"/>
        <end position="122"/>
    </location>
</feature>
<comment type="similarity">
    <text evidence="1 6 7">Belongs to the peptidase S8 family.</text>
</comment>
<dbReference type="InterPro" id="IPR034193">
    <property type="entry name" value="PCSK9_ProteinaseK-like"/>
</dbReference>
<name>A0A4V3I2W1_9PEZI</name>
<evidence type="ECO:0000256" key="1">
    <source>
        <dbReference type="ARBA" id="ARBA00011073"/>
    </source>
</evidence>
<dbReference type="InterPro" id="IPR037045">
    <property type="entry name" value="S8pro/Inhibitor_I9_sf"/>
</dbReference>
<dbReference type="InterPro" id="IPR022398">
    <property type="entry name" value="Peptidase_S8_His-AS"/>
</dbReference>
<dbReference type="EMBL" id="QAPF01000111">
    <property type="protein sequence ID" value="TEA16320.1"/>
    <property type="molecule type" value="Genomic_DNA"/>
</dbReference>
<accession>A0A4V3I2W1</accession>
<dbReference type="InterPro" id="IPR036852">
    <property type="entry name" value="Peptidase_S8/S53_dom_sf"/>
</dbReference>
<dbReference type="SUPFAM" id="SSF54897">
    <property type="entry name" value="Protease propeptides/inhibitors"/>
    <property type="match status" value="1"/>
</dbReference>
<dbReference type="PROSITE" id="PS00138">
    <property type="entry name" value="SUBTILASE_SER"/>
    <property type="match status" value="1"/>
</dbReference>
<dbReference type="PROSITE" id="PS00137">
    <property type="entry name" value="SUBTILASE_HIS"/>
    <property type="match status" value="1"/>
</dbReference>
<dbReference type="Gene3D" id="3.40.50.200">
    <property type="entry name" value="Peptidase S8/S53 domain"/>
    <property type="match status" value="1"/>
</dbReference>
<dbReference type="InterPro" id="IPR050131">
    <property type="entry name" value="Peptidase_S8_subtilisin-like"/>
</dbReference>
<gene>
    <name evidence="11" type="primary">alp1-3</name>
    <name evidence="11" type="ORF">C8034_v001585</name>
</gene>
<dbReference type="AlphaFoldDB" id="A0A4V3I2W1"/>
<dbReference type="GO" id="GO:0004252">
    <property type="term" value="F:serine-type endopeptidase activity"/>
    <property type="evidence" value="ECO:0007669"/>
    <property type="project" value="UniProtKB-UniRule"/>
</dbReference>
<evidence type="ECO:0000256" key="3">
    <source>
        <dbReference type="ARBA" id="ARBA00022729"/>
    </source>
</evidence>
<keyword evidence="5 6" id="KW-0720">Serine protease</keyword>
<keyword evidence="12" id="KW-1185">Reference proteome</keyword>
<feature type="active site" description="Charge relay system" evidence="6">
    <location>
        <position position="351"/>
    </location>
</feature>
<feature type="signal peptide" evidence="8">
    <location>
        <begin position="1"/>
        <end position="22"/>
    </location>
</feature>
<dbReference type="InterPro" id="IPR010259">
    <property type="entry name" value="S8pro/Inhibitor_I9"/>
</dbReference>
<evidence type="ECO:0000256" key="6">
    <source>
        <dbReference type="PROSITE-ProRule" id="PRU01240"/>
    </source>
</evidence>
<evidence type="ECO:0000256" key="7">
    <source>
        <dbReference type="RuleBase" id="RU003355"/>
    </source>
</evidence>
<dbReference type="PANTHER" id="PTHR43806:SF58">
    <property type="entry name" value="ALKALINE PROTEASE 1-RELATED"/>
    <property type="match status" value="1"/>
</dbReference>
<dbReference type="InterPro" id="IPR015500">
    <property type="entry name" value="Peptidase_S8_subtilisin-rel"/>
</dbReference>
<evidence type="ECO:0000256" key="8">
    <source>
        <dbReference type="SAM" id="SignalP"/>
    </source>
</evidence>
<feature type="domain" description="Peptidase S8/S53" evidence="9">
    <location>
        <begin position="157"/>
        <end position="385"/>
    </location>
</feature>
<dbReference type="PROSITE" id="PS00136">
    <property type="entry name" value="SUBTILASE_ASP"/>
    <property type="match status" value="1"/>
</dbReference>
<dbReference type="PANTHER" id="PTHR43806">
    <property type="entry name" value="PEPTIDASE S8"/>
    <property type="match status" value="1"/>
</dbReference>
<evidence type="ECO:0000256" key="2">
    <source>
        <dbReference type="ARBA" id="ARBA00022670"/>
    </source>
</evidence>
<feature type="active site" description="Charge relay system" evidence="6">
    <location>
        <position position="164"/>
    </location>
</feature>
<dbReference type="Proteomes" id="UP000295604">
    <property type="component" value="Unassembled WGS sequence"/>
</dbReference>
<feature type="active site" description="Charge relay system" evidence="6">
    <location>
        <position position="195"/>
    </location>
</feature>
<evidence type="ECO:0000313" key="12">
    <source>
        <dbReference type="Proteomes" id="UP000295604"/>
    </source>
</evidence>
<dbReference type="FunFam" id="3.40.50.200:FF:000007">
    <property type="entry name" value="Subtilisin-like serine protease"/>
    <property type="match status" value="1"/>
</dbReference>
<dbReference type="InterPro" id="IPR023828">
    <property type="entry name" value="Peptidase_S8_Ser-AS"/>
</dbReference>
<dbReference type="SUPFAM" id="SSF52743">
    <property type="entry name" value="Subtilisin-like"/>
    <property type="match status" value="1"/>
</dbReference>
<dbReference type="Pfam" id="PF00082">
    <property type="entry name" value="Peptidase_S8"/>
    <property type="match status" value="1"/>
</dbReference>
<keyword evidence="4 6" id="KW-0378">Hydrolase</keyword>
<dbReference type="PRINTS" id="PR00723">
    <property type="entry name" value="SUBTILISIN"/>
</dbReference>
<organism evidence="11 12">
    <name type="scientific">Colletotrichum sidae</name>
    <dbReference type="NCBI Taxonomy" id="1347389"/>
    <lineage>
        <taxon>Eukaryota</taxon>
        <taxon>Fungi</taxon>
        <taxon>Dikarya</taxon>
        <taxon>Ascomycota</taxon>
        <taxon>Pezizomycotina</taxon>
        <taxon>Sordariomycetes</taxon>
        <taxon>Hypocreomycetidae</taxon>
        <taxon>Glomerellales</taxon>
        <taxon>Glomerellaceae</taxon>
        <taxon>Colletotrichum</taxon>
        <taxon>Colletotrichum orbiculare species complex</taxon>
    </lineage>
</organism>
<dbReference type="CDD" id="cd04077">
    <property type="entry name" value="Peptidases_S8_PCSK9_ProteinaseK_like"/>
    <property type="match status" value="1"/>
</dbReference>
<evidence type="ECO:0000313" key="11">
    <source>
        <dbReference type="EMBL" id="TEA16320.1"/>
    </source>
</evidence>
<dbReference type="Pfam" id="PF05922">
    <property type="entry name" value="Inhibitor_I9"/>
    <property type="match status" value="1"/>
</dbReference>
<dbReference type="Gene3D" id="3.30.70.80">
    <property type="entry name" value="Peptidase S8 propeptide/proteinase inhibitor I9"/>
    <property type="match status" value="1"/>
</dbReference>
<proteinExistence type="inferred from homology"/>